<evidence type="ECO:0000313" key="2">
    <source>
        <dbReference type="Proteomes" id="UP000663879"/>
    </source>
</evidence>
<name>A0A813NQM6_9BILA</name>
<accession>A0A813NQM6</accession>
<dbReference type="Proteomes" id="UP000663879">
    <property type="component" value="Unassembled WGS sequence"/>
</dbReference>
<dbReference type="EMBL" id="CAJNOC010000312">
    <property type="protein sequence ID" value="CAF0743162.1"/>
    <property type="molecule type" value="Genomic_DNA"/>
</dbReference>
<proteinExistence type="predicted"/>
<keyword evidence="2" id="KW-1185">Reference proteome</keyword>
<dbReference type="InterPro" id="IPR036691">
    <property type="entry name" value="Endo/exonu/phosph_ase_sf"/>
</dbReference>
<reference evidence="1" key="1">
    <citation type="submission" date="2021-02" db="EMBL/GenBank/DDBJ databases">
        <authorList>
            <person name="Nowell W R."/>
        </authorList>
    </citation>
    <scope>NUCLEOTIDE SEQUENCE</scope>
    <source>
        <strain evidence="1">Ploen Becks lab</strain>
    </source>
</reference>
<dbReference type="OrthoDB" id="6762350at2759"/>
<gene>
    <name evidence="1" type="ORF">OXX778_LOCUS3503</name>
</gene>
<dbReference type="SUPFAM" id="SSF56219">
    <property type="entry name" value="DNase I-like"/>
    <property type="match status" value="1"/>
</dbReference>
<evidence type="ECO:0000313" key="1">
    <source>
        <dbReference type="EMBL" id="CAF0743162.1"/>
    </source>
</evidence>
<organism evidence="1 2">
    <name type="scientific">Brachionus calyciflorus</name>
    <dbReference type="NCBI Taxonomy" id="104777"/>
    <lineage>
        <taxon>Eukaryota</taxon>
        <taxon>Metazoa</taxon>
        <taxon>Spiralia</taxon>
        <taxon>Gnathifera</taxon>
        <taxon>Rotifera</taxon>
        <taxon>Eurotatoria</taxon>
        <taxon>Monogononta</taxon>
        <taxon>Pseudotrocha</taxon>
        <taxon>Ploima</taxon>
        <taxon>Brachionidae</taxon>
        <taxon>Brachionus</taxon>
    </lineage>
</organism>
<dbReference type="Gene3D" id="3.60.10.10">
    <property type="entry name" value="Endonuclease/exonuclease/phosphatase"/>
    <property type="match status" value="1"/>
</dbReference>
<sequence length="169" mass="19397">MVPEGQHIKQLGPLSFEGQPQHAREATFVLSNFIDLLYFNYECLHSPNLNLKDSNKKQKNSTSNSLNSQSFIRSNEGLNKLTCYYTNATSLRNKINELKVLLTQFSYDLIGITETWFKFDSLCKINGYKHFSRDRQGAVGGGVIIYVKDLFKSYEVNNKKLNSNELEQI</sequence>
<protein>
    <submittedName>
        <fullName evidence="1">Uncharacterized protein</fullName>
    </submittedName>
</protein>
<comment type="caution">
    <text evidence="1">The sequence shown here is derived from an EMBL/GenBank/DDBJ whole genome shotgun (WGS) entry which is preliminary data.</text>
</comment>
<dbReference type="AlphaFoldDB" id="A0A813NQM6"/>